<gene>
    <name evidence="1" type="ORF">I306_06711</name>
</gene>
<accession>A0ABR5BL48</accession>
<dbReference type="EMBL" id="KN848805">
    <property type="protein sequence ID" value="KIR76375.1"/>
    <property type="molecule type" value="Genomic_DNA"/>
</dbReference>
<name>A0ABR5BL48_9TREE</name>
<sequence>MDDSIDLAVQHKCEHPEESYKDVADAYKIPKST</sequence>
<reference evidence="1 2" key="1">
    <citation type="submission" date="2015-01" db="EMBL/GenBank/DDBJ databases">
        <title>The Genome Sequence of Cryptococcus gattii EJB2.</title>
        <authorList>
            <consortium name="The Broad Institute Genomics Platform"/>
            <person name="Cuomo C."/>
            <person name="Litvintseva A."/>
            <person name="Chen Y."/>
            <person name="Heitman J."/>
            <person name="Sun S."/>
            <person name="Springer D."/>
            <person name="Dromer F."/>
            <person name="Young S."/>
            <person name="Zeng Q."/>
            <person name="Gargeya S."/>
            <person name="Abouelleil A."/>
            <person name="Alvarado L."/>
            <person name="Chapman S.B."/>
            <person name="Gainer-Dewar J."/>
            <person name="Goldberg J."/>
            <person name="Griggs A."/>
            <person name="Gujja S."/>
            <person name="Hansen M."/>
            <person name="Howarth C."/>
            <person name="Imamovic A."/>
            <person name="Larimer J."/>
            <person name="Murphy C."/>
            <person name="Naylor J."/>
            <person name="Pearson M."/>
            <person name="Priest M."/>
            <person name="Roberts A."/>
            <person name="Saif S."/>
            <person name="Shea T."/>
            <person name="Sykes S."/>
            <person name="Wortman J."/>
            <person name="Nusbaum C."/>
            <person name="Birren B."/>
        </authorList>
    </citation>
    <scope>NUCLEOTIDE SEQUENCE [LARGE SCALE GENOMIC DNA]</scope>
    <source>
        <strain evidence="1 2">EJB2</strain>
    </source>
</reference>
<evidence type="ECO:0000313" key="2">
    <source>
        <dbReference type="Proteomes" id="UP000054272"/>
    </source>
</evidence>
<protein>
    <recommendedName>
        <fullName evidence="3">HTH psq-type domain-containing protein</fullName>
    </recommendedName>
</protein>
<dbReference type="Proteomes" id="UP000054272">
    <property type="component" value="Unassembled WGS sequence"/>
</dbReference>
<keyword evidence="2" id="KW-1185">Reference proteome</keyword>
<evidence type="ECO:0000313" key="1">
    <source>
        <dbReference type="EMBL" id="KIR76375.1"/>
    </source>
</evidence>
<evidence type="ECO:0008006" key="3">
    <source>
        <dbReference type="Google" id="ProtNLM"/>
    </source>
</evidence>
<feature type="non-terminal residue" evidence="1">
    <location>
        <position position="33"/>
    </location>
</feature>
<organism evidence="1 2">
    <name type="scientific">Cryptococcus gattii EJB2</name>
    <dbReference type="NCBI Taxonomy" id="1296103"/>
    <lineage>
        <taxon>Eukaryota</taxon>
        <taxon>Fungi</taxon>
        <taxon>Dikarya</taxon>
        <taxon>Basidiomycota</taxon>
        <taxon>Agaricomycotina</taxon>
        <taxon>Tremellomycetes</taxon>
        <taxon>Tremellales</taxon>
        <taxon>Cryptococcaceae</taxon>
        <taxon>Cryptococcus</taxon>
        <taxon>Cryptococcus gattii species complex</taxon>
    </lineage>
</organism>
<proteinExistence type="predicted"/>